<keyword evidence="2" id="KW-1185">Reference proteome</keyword>
<protein>
    <submittedName>
        <fullName evidence="1">Uncharacterized protein</fullName>
    </submittedName>
</protein>
<sequence>MKNEWDLLALVEQALGAGQQLIEFPYVTQWLVEPDGSPGRVRDALGREYEIGPDFLSGVVPALRAARISFGFDNWVRVLSFGPGLPPTPRRYQASGKEVAVWDLTPDGPAQLVALLITSSHAAGAPELPTSTDPQ</sequence>
<organism evidence="1 2">
    <name type="scientific">Hymenobacter cellulosilyticus</name>
    <dbReference type="NCBI Taxonomy" id="2932248"/>
    <lineage>
        <taxon>Bacteria</taxon>
        <taxon>Pseudomonadati</taxon>
        <taxon>Bacteroidota</taxon>
        <taxon>Cytophagia</taxon>
        <taxon>Cytophagales</taxon>
        <taxon>Hymenobacteraceae</taxon>
        <taxon>Hymenobacter</taxon>
    </lineage>
</organism>
<dbReference type="KEGG" id="hcu:MUN79_01060"/>
<dbReference type="EMBL" id="CP095046">
    <property type="protein sequence ID" value="UOQ72618.1"/>
    <property type="molecule type" value="Genomic_DNA"/>
</dbReference>
<gene>
    <name evidence="1" type="ORF">MUN79_01060</name>
</gene>
<dbReference type="Proteomes" id="UP000831796">
    <property type="component" value="Chromosome"/>
</dbReference>
<evidence type="ECO:0000313" key="1">
    <source>
        <dbReference type="EMBL" id="UOQ72618.1"/>
    </source>
</evidence>
<name>A0A8T9Q926_9BACT</name>
<proteinExistence type="predicted"/>
<reference evidence="1" key="1">
    <citation type="submission" date="2022-04" db="EMBL/GenBank/DDBJ databases">
        <title>Hymenobacter sp. isolated from the air.</title>
        <authorList>
            <person name="Won M."/>
            <person name="Lee C.-M."/>
            <person name="Woen H.-Y."/>
            <person name="Kwon S.-W."/>
        </authorList>
    </citation>
    <scope>NUCLEOTIDE SEQUENCE</scope>
    <source>
        <strain evidence="1">5116S-3</strain>
    </source>
</reference>
<evidence type="ECO:0000313" key="2">
    <source>
        <dbReference type="Proteomes" id="UP000831796"/>
    </source>
</evidence>
<accession>A0A8T9Q926</accession>
<dbReference type="AlphaFoldDB" id="A0A8T9Q926"/>
<dbReference type="RefSeq" id="WP_244675977.1">
    <property type="nucleotide sequence ID" value="NZ_CP095046.1"/>
</dbReference>